<name>A0A154MP87_9PSEU</name>
<keyword evidence="4" id="KW-1185">Reference proteome</keyword>
<dbReference type="EMBL" id="LQCI01000010">
    <property type="protein sequence ID" value="KZB85667.1"/>
    <property type="molecule type" value="Genomic_DNA"/>
</dbReference>
<comment type="caution">
    <text evidence="1">The sequence shown here is derived from an EMBL/GenBank/DDBJ whole genome shotgun (WGS) entry which is preliminary data.</text>
</comment>
<accession>A0A154MP87</accession>
<evidence type="ECO:0000313" key="2">
    <source>
        <dbReference type="EMBL" id="OKA10579.1"/>
    </source>
</evidence>
<reference evidence="1 3" key="1">
    <citation type="submission" date="2015-12" db="EMBL/GenBank/DDBJ databases">
        <title>Amycolatopsis regifaucium genome sequencing and assembly.</title>
        <authorList>
            <person name="Mayilraj S."/>
        </authorList>
    </citation>
    <scope>NUCLEOTIDE SEQUENCE [LARGE SCALE GENOMIC DNA]</scope>
    <source>
        <strain evidence="1 3">GY080</strain>
    </source>
</reference>
<dbReference type="Gene3D" id="3.90.1200.10">
    <property type="match status" value="1"/>
</dbReference>
<evidence type="ECO:0000313" key="1">
    <source>
        <dbReference type="EMBL" id="KZB85667.1"/>
    </source>
</evidence>
<dbReference type="GO" id="GO:0019748">
    <property type="term" value="P:secondary metabolic process"/>
    <property type="evidence" value="ECO:0007669"/>
    <property type="project" value="InterPro"/>
</dbReference>
<sequence>MPEWTSGRQADEVNLAEVNARLVSRFGPDAEGWLAEVPGLGAKLASRWGFVLGEMFDSGASSVVLRCRWPDGTPAVLKLSLDRELVARQEAMLRIFAPSRRVPAVLAADADAGAMVLEEVLPGTIAEDLPRESLPQRWGELLTALHAVPAPEEWPWDLRGRFDEAFARIGGRLSEPAIGARIGQADWQRSIQRCESLLDTQSKRVLLHGDLHLGNVLDGGPERGLIAIDPKACVGDPCFDAVDYVVAGAGHEGVEARCHQVATACGLDGDRLYAWSRVIAPMFAIAHLTHGGPAQAIDELLALAR</sequence>
<dbReference type="Pfam" id="PF04655">
    <property type="entry name" value="APH_6_hur"/>
    <property type="match status" value="1"/>
</dbReference>
<dbReference type="EMBL" id="LOBU02000004">
    <property type="protein sequence ID" value="OKA10579.1"/>
    <property type="molecule type" value="Genomic_DNA"/>
</dbReference>
<evidence type="ECO:0000313" key="4">
    <source>
        <dbReference type="Proteomes" id="UP000186883"/>
    </source>
</evidence>
<dbReference type="GO" id="GO:0016773">
    <property type="term" value="F:phosphotransferase activity, alcohol group as acceptor"/>
    <property type="evidence" value="ECO:0007669"/>
    <property type="project" value="InterPro"/>
</dbReference>
<protein>
    <submittedName>
        <fullName evidence="1">Aminoglycoside phosphotransferase</fullName>
    </submittedName>
</protein>
<dbReference type="Proteomes" id="UP000076321">
    <property type="component" value="Unassembled WGS sequence"/>
</dbReference>
<dbReference type="Proteomes" id="UP000186883">
    <property type="component" value="Unassembled WGS sequence"/>
</dbReference>
<gene>
    <name evidence="2" type="ORF">ATP06_0204040</name>
    <name evidence="1" type="ORF">AVL48_29865</name>
</gene>
<evidence type="ECO:0000313" key="3">
    <source>
        <dbReference type="Proteomes" id="UP000076321"/>
    </source>
</evidence>
<dbReference type="SUPFAM" id="SSF56112">
    <property type="entry name" value="Protein kinase-like (PK-like)"/>
    <property type="match status" value="1"/>
</dbReference>
<reference evidence="2 4" key="2">
    <citation type="submission" date="2016-11" db="EMBL/GenBank/DDBJ databases">
        <title>Genome sequencing of Amycolatopsis regifaucium.</title>
        <authorList>
            <person name="Mayilraj S."/>
            <person name="Kaur N."/>
        </authorList>
    </citation>
    <scope>NUCLEOTIDE SEQUENCE [LARGE SCALE GENOMIC DNA]</scope>
    <source>
        <strain evidence="2 4">GY080</strain>
    </source>
</reference>
<organism evidence="1 3">
    <name type="scientific">Amycolatopsis regifaucium</name>
    <dbReference type="NCBI Taxonomy" id="546365"/>
    <lineage>
        <taxon>Bacteria</taxon>
        <taxon>Bacillati</taxon>
        <taxon>Actinomycetota</taxon>
        <taxon>Actinomycetes</taxon>
        <taxon>Pseudonocardiales</taxon>
        <taxon>Pseudonocardiaceae</taxon>
        <taxon>Amycolatopsis</taxon>
    </lineage>
</organism>
<dbReference type="AlphaFoldDB" id="A0A154MP87"/>
<proteinExistence type="predicted"/>
<dbReference type="InterPro" id="IPR006748">
    <property type="entry name" value="NH2Glyco/OHUrea_AB-resist_kin"/>
</dbReference>
<keyword evidence="1" id="KW-0808">Transferase</keyword>
<dbReference type="InterPro" id="IPR011009">
    <property type="entry name" value="Kinase-like_dom_sf"/>
</dbReference>